<organism evidence="1 2">
    <name type="scientific">Candidatus Marsarchaeota G2 archaeon OSP_D</name>
    <dbReference type="NCBI Taxonomy" id="1978157"/>
    <lineage>
        <taxon>Archaea</taxon>
        <taxon>Candidatus Marsarchaeota</taxon>
        <taxon>Candidatus Marsarchaeota group 2</taxon>
    </lineage>
</organism>
<accession>A0A2R6ATU3</accession>
<dbReference type="EMBL" id="NEXE01000090">
    <property type="protein sequence ID" value="PSN89753.1"/>
    <property type="molecule type" value="Genomic_DNA"/>
</dbReference>
<evidence type="ECO:0000313" key="1">
    <source>
        <dbReference type="EMBL" id="PSN89753.1"/>
    </source>
</evidence>
<sequence>MSHAREHFVIAVDKSVVKYGGRSRPIYVCVAAVDAETRHPMLFEASLTDEDHGQPPRFPQRLRRMCLR</sequence>
<proteinExistence type="predicted"/>
<evidence type="ECO:0000313" key="2">
    <source>
        <dbReference type="Proteomes" id="UP000240322"/>
    </source>
</evidence>
<gene>
    <name evidence="1" type="ORF">B9Q03_08255</name>
</gene>
<dbReference type="AlphaFoldDB" id="A0A2R6ATU3"/>
<comment type="caution">
    <text evidence="1">The sequence shown here is derived from an EMBL/GenBank/DDBJ whole genome shotgun (WGS) entry which is preliminary data.</text>
</comment>
<dbReference type="Proteomes" id="UP000240322">
    <property type="component" value="Unassembled WGS sequence"/>
</dbReference>
<reference evidence="1 2" key="1">
    <citation type="submission" date="2017-04" db="EMBL/GenBank/DDBJ databases">
        <title>Novel microbial lineages endemic to geothermal iron-oxide mats fill important gaps in the evolutionary history of Archaea.</title>
        <authorList>
            <person name="Jay Z.J."/>
            <person name="Beam J.P."/>
            <person name="Dlakic M."/>
            <person name="Rusch D.B."/>
            <person name="Kozubal M.A."/>
            <person name="Inskeep W.P."/>
        </authorList>
    </citation>
    <scope>NUCLEOTIDE SEQUENCE [LARGE SCALE GENOMIC DNA]</scope>
    <source>
        <strain evidence="1">OSP_D</strain>
    </source>
</reference>
<name>A0A2R6ATU3_9ARCH</name>
<protein>
    <submittedName>
        <fullName evidence="1">Uncharacterized protein</fullName>
    </submittedName>
</protein>